<reference evidence="2" key="1">
    <citation type="submission" date="2014-11" db="EMBL/GenBank/DDBJ databases">
        <authorList>
            <person name="Hornung B.V."/>
        </authorList>
    </citation>
    <scope>NUCLEOTIDE SEQUENCE</scope>
    <source>
        <strain evidence="2">INE</strain>
    </source>
</reference>
<keyword evidence="3" id="KW-1185">Reference proteome</keyword>
<dbReference type="Proteomes" id="UP001071230">
    <property type="component" value="Unassembled WGS sequence"/>
</dbReference>
<protein>
    <submittedName>
        <fullName evidence="2">Galactose-1-phosphate uridylyltransferase-like protein</fullName>
    </submittedName>
    <submittedName>
        <fullName evidence="1">HIT-like domain protein</fullName>
    </submittedName>
</protein>
<proteinExistence type="predicted"/>
<dbReference type="RefSeq" id="WP_240984125.1">
    <property type="nucleotide sequence ID" value="NZ_CDGJ01000032.1"/>
</dbReference>
<dbReference type="InterPro" id="IPR036265">
    <property type="entry name" value="HIT-like_sf"/>
</dbReference>
<dbReference type="Gene3D" id="3.30.428.10">
    <property type="entry name" value="HIT-like"/>
    <property type="match status" value="1"/>
</dbReference>
<dbReference type="Proteomes" id="UP000836597">
    <property type="component" value="Chromosome"/>
</dbReference>
<dbReference type="KEGG" id="aacx:DEACI_1103"/>
<name>A0A8S0X3Z2_9FIRM</name>
<evidence type="ECO:0000313" key="1">
    <source>
        <dbReference type="EMBL" id="CAA7600450.1"/>
    </source>
</evidence>
<evidence type="ECO:0000313" key="2">
    <source>
        <dbReference type="EMBL" id="CEJ06584.1"/>
    </source>
</evidence>
<accession>A0A8S0X3Z2</accession>
<reference evidence="1" key="2">
    <citation type="submission" date="2020-01" db="EMBL/GenBank/DDBJ databases">
        <authorList>
            <person name="Hornung B."/>
        </authorList>
    </citation>
    <scope>NUCLEOTIDE SEQUENCE</scope>
    <source>
        <strain evidence="1">PacBioINE</strain>
    </source>
</reference>
<evidence type="ECO:0000313" key="3">
    <source>
        <dbReference type="Proteomes" id="UP001071230"/>
    </source>
</evidence>
<dbReference type="SUPFAM" id="SSF54197">
    <property type="entry name" value="HIT-like"/>
    <property type="match status" value="1"/>
</dbReference>
<dbReference type="EMBL" id="LR746496">
    <property type="protein sequence ID" value="CAA7600450.1"/>
    <property type="molecule type" value="Genomic_DNA"/>
</dbReference>
<sequence>MSLAFQRETRQSVFRDPRRDFQTSKAEFEIRFDPITEELTRIFPLHNFRLQRRDWAPLATLTQEKGCPFCPDALKKATPLFPEAMIPTGRLTHGGATVIPNLSPYAPYSGVVIMCREHYLPLAQFPAGVMEDGFSAALAFLEQAQAYDSANARYSTIGWNYMPFAGGSVIHPHLQALAGPEPSNRHKLSMERSHSYYLETGNNAWENLIDQEKVKGDRYLWQEGSLHWLASFAPRGLGDLTLVFEGKSTLRDLAPEDIHYLARGLQRVFRFYDSLNLPSFNLALFPAPEKQPGYWLNARLTGRFTVFDWTSDINSLQLLLGDFYSFLPPENIRAKI</sequence>
<dbReference type="AlphaFoldDB" id="A0A8S0X3Z2"/>
<dbReference type="EMBL" id="CDGJ01000032">
    <property type="protein sequence ID" value="CEJ06584.1"/>
    <property type="molecule type" value="Genomic_DNA"/>
</dbReference>
<organism evidence="1">
    <name type="scientific">Acididesulfobacillus acetoxydans</name>
    <dbReference type="NCBI Taxonomy" id="1561005"/>
    <lineage>
        <taxon>Bacteria</taxon>
        <taxon>Bacillati</taxon>
        <taxon>Bacillota</taxon>
        <taxon>Clostridia</taxon>
        <taxon>Eubacteriales</taxon>
        <taxon>Peptococcaceae</taxon>
        <taxon>Acididesulfobacillus</taxon>
    </lineage>
</organism>
<gene>
    <name evidence="2" type="ORF">DEACI_1033</name>
    <name evidence="1" type="ORF">DEACI_1103</name>
</gene>